<reference evidence="1" key="1">
    <citation type="journal article" date="2020" name="Nature">
        <title>Giant virus diversity and host interactions through global metagenomics.</title>
        <authorList>
            <person name="Schulz F."/>
            <person name="Roux S."/>
            <person name="Paez-Espino D."/>
            <person name="Jungbluth S."/>
            <person name="Walsh D.A."/>
            <person name="Denef V.J."/>
            <person name="McMahon K.D."/>
            <person name="Konstantinidis K.T."/>
            <person name="Eloe-Fadrosh E.A."/>
            <person name="Kyrpides N.C."/>
            <person name="Woyke T."/>
        </authorList>
    </citation>
    <scope>NUCLEOTIDE SEQUENCE</scope>
    <source>
        <strain evidence="1">GVMAG-S-1021933-23</strain>
    </source>
</reference>
<dbReference type="PROSITE" id="PS50890">
    <property type="entry name" value="PUA"/>
    <property type="match status" value="1"/>
</dbReference>
<dbReference type="AlphaFoldDB" id="A0A6C0AE64"/>
<organism evidence="1">
    <name type="scientific">viral metagenome</name>
    <dbReference type="NCBI Taxonomy" id="1070528"/>
    <lineage>
        <taxon>unclassified sequences</taxon>
        <taxon>metagenomes</taxon>
        <taxon>organismal metagenomes</taxon>
    </lineage>
</organism>
<evidence type="ECO:0000313" key="1">
    <source>
        <dbReference type="EMBL" id="QHS77986.1"/>
    </source>
</evidence>
<sequence>MEINISDIPDFLIDSEFYKNLDLNSDEIINIPKLKMDDEVNNIKDFKRLLKTLNFFNVSRFPKKFIKYYQNNSQEVFESLDYDIYKELLIDLCNLKIKNSEQFFVTYKIISLYELNPEDYDNYINYAVNNANELYDEENYSIDEEEYEDLIDKLYSTKILKLKPYEIKNNSIHLKVKIKFLSEKEKNLKTILEIDSIFKIIDAIKNNYSSDDVFYKLGIATYNGNQLFLMLLRGEDWLSPETIKINEFNKKIILEEFEKVIKWIDSMGN</sequence>
<dbReference type="EMBL" id="MN740594">
    <property type="protein sequence ID" value="QHS77986.1"/>
    <property type="molecule type" value="Genomic_DNA"/>
</dbReference>
<name>A0A6C0AE64_9ZZZZ</name>
<protein>
    <submittedName>
        <fullName evidence="1">Uncharacterized protein</fullName>
    </submittedName>
</protein>
<proteinExistence type="predicted"/>
<accession>A0A6C0AE64</accession>